<keyword evidence="1" id="KW-0805">Transcription regulation</keyword>
<accession>A0ABV0LSL9</accession>
<dbReference type="RefSeq" id="WP_348956387.1">
    <property type="nucleotide sequence ID" value="NZ_JBDZYD010000019.1"/>
</dbReference>
<dbReference type="InterPro" id="IPR000835">
    <property type="entry name" value="HTH_MarR-typ"/>
</dbReference>
<evidence type="ECO:0000313" key="6">
    <source>
        <dbReference type="Proteomes" id="UP001440984"/>
    </source>
</evidence>
<dbReference type="PANTHER" id="PTHR42756">
    <property type="entry name" value="TRANSCRIPTIONAL REGULATOR, MARR"/>
    <property type="match status" value="1"/>
</dbReference>
<protein>
    <submittedName>
        <fullName evidence="5">MarR family transcriptional regulator</fullName>
    </submittedName>
</protein>
<keyword evidence="6" id="KW-1185">Reference proteome</keyword>
<gene>
    <name evidence="5" type="ORF">ABJI51_40015</name>
</gene>
<evidence type="ECO:0000313" key="5">
    <source>
        <dbReference type="EMBL" id="MEQ0565301.1"/>
    </source>
</evidence>
<dbReference type="SUPFAM" id="SSF46785">
    <property type="entry name" value="Winged helix' DNA-binding domain"/>
    <property type="match status" value="1"/>
</dbReference>
<dbReference type="InterPro" id="IPR036388">
    <property type="entry name" value="WH-like_DNA-bd_sf"/>
</dbReference>
<dbReference type="InterPro" id="IPR036390">
    <property type="entry name" value="WH_DNA-bd_sf"/>
</dbReference>
<name>A0ABV0LSL9_9PSEU</name>
<keyword evidence="3" id="KW-0804">Transcription</keyword>
<dbReference type="PROSITE" id="PS01117">
    <property type="entry name" value="HTH_MARR_1"/>
    <property type="match status" value="1"/>
</dbReference>
<dbReference type="InterPro" id="IPR023187">
    <property type="entry name" value="Tscrpt_reg_MarR-type_CS"/>
</dbReference>
<dbReference type="EMBL" id="JBDZYD010000019">
    <property type="protein sequence ID" value="MEQ0565301.1"/>
    <property type="molecule type" value="Genomic_DNA"/>
</dbReference>
<dbReference type="Proteomes" id="UP001440984">
    <property type="component" value="Unassembled WGS sequence"/>
</dbReference>
<sequence length="166" mass="18888">MERDFVDDVLDQWRAQRPDLDPAPLSVLARLTRIARRVTRRLDDTLKEYGLLHVDLDILATLRRAGEPYELTLAEIARWMLAGNSTMTSRLDRLVAAGLVDRRQNPANRRTALIRLTPRGLALADEAFTAELAAQEDMVRGLSEPDRRELACLLRRLCRSMGEIPD</sequence>
<feature type="domain" description="HTH marR-type" evidence="4">
    <location>
        <begin position="24"/>
        <end position="159"/>
    </location>
</feature>
<evidence type="ECO:0000259" key="4">
    <source>
        <dbReference type="PROSITE" id="PS50995"/>
    </source>
</evidence>
<dbReference type="PRINTS" id="PR00598">
    <property type="entry name" value="HTHMARR"/>
</dbReference>
<evidence type="ECO:0000256" key="3">
    <source>
        <dbReference type="ARBA" id="ARBA00023163"/>
    </source>
</evidence>
<evidence type="ECO:0000256" key="2">
    <source>
        <dbReference type="ARBA" id="ARBA00023125"/>
    </source>
</evidence>
<dbReference type="PANTHER" id="PTHR42756:SF1">
    <property type="entry name" value="TRANSCRIPTIONAL REPRESSOR OF EMRAB OPERON"/>
    <property type="match status" value="1"/>
</dbReference>
<reference evidence="5 6" key="1">
    <citation type="submission" date="2024-05" db="EMBL/GenBank/DDBJ databases">
        <authorList>
            <person name="Zhao H."/>
            <person name="Xu Y."/>
            <person name="Lin S."/>
            <person name="Spain J.C."/>
            <person name="Zhou N.-Y."/>
        </authorList>
    </citation>
    <scope>NUCLEOTIDE SEQUENCE [LARGE SCALE GENOMIC DNA]</scope>
    <source>
        <strain evidence="5 6">NEAU-NG30</strain>
    </source>
</reference>
<keyword evidence="2" id="KW-0238">DNA-binding</keyword>
<dbReference type="Pfam" id="PF01047">
    <property type="entry name" value="MarR"/>
    <property type="match status" value="1"/>
</dbReference>
<dbReference type="PROSITE" id="PS50995">
    <property type="entry name" value="HTH_MARR_2"/>
    <property type="match status" value="1"/>
</dbReference>
<dbReference type="Gene3D" id="1.10.10.10">
    <property type="entry name" value="Winged helix-like DNA-binding domain superfamily/Winged helix DNA-binding domain"/>
    <property type="match status" value="1"/>
</dbReference>
<dbReference type="SMART" id="SM00347">
    <property type="entry name" value="HTH_MARR"/>
    <property type="match status" value="1"/>
</dbReference>
<comment type="caution">
    <text evidence="5">The sequence shown here is derived from an EMBL/GenBank/DDBJ whole genome shotgun (WGS) entry which is preliminary data.</text>
</comment>
<proteinExistence type="predicted"/>
<organism evidence="5 6">
    <name type="scientific">Amycolatopsis melonis</name>
    <dbReference type="NCBI Taxonomy" id="3156488"/>
    <lineage>
        <taxon>Bacteria</taxon>
        <taxon>Bacillati</taxon>
        <taxon>Actinomycetota</taxon>
        <taxon>Actinomycetes</taxon>
        <taxon>Pseudonocardiales</taxon>
        <taxon>Pseudonocardiaceae</taxon>
        <taxon>Amycolatopsis</taxon>
    </lineage>
</organism>
<evidence type="ECO:0000256" key="1">
    <source>
        <dbReference type="ARBA" id="ARBA00023015"/>
    </source>
</evidence>